<dbReference type="EMBL" id="JBDKWZ010000001">
    <property type="protein sequence ID" value="MEN7546648.1"/>
    <property type="molecule type" value="Genomic_DNA"/>
</dbReference>
<feature type="domain" description="Type ISP restriction-modification enzyme LLaBIII C-terminal specificity" evidence="2">
    <location>
        <begin position="753"/>
        <end position="832"/>
    </location>
</feature>
<dbReference type="AlphaFoldDB" id="A0AAW9S5K4"/>
<organism evidence="3 4">
    <name type="scientific">Rapidithrix thailandica</name>
    <dbReference type="NCBI Taxonomy" id="413964"/>
    <lineage>
        <taxon>Bacteria</taxon>
        <taxon>Pseudomonadati</taxon>
        <taxon>Bacteroidota</taxon>
        <taxon>Cytophagia</taxon>
        <taxon>Cytophagales</taxon>
        <taxon>Flammeovirgaceae</taxon>
        <taxon>Rapidithrix</taxon>
    </lineage>
</organism>
<feature type="domain" description="Type ISP restriction-modification enzyme LLaBIII C-terminal specificity" evidence="2">
    <location>
        <begin position="446"/>
        <end position="611"/>
    </location>
</feature>
<evidence type="ECO:0000259" key="2">
    <source>
        <dbReference type="Pfam" id="PF18135"/>
    </source>
</evidence>
<feature type="coiled-coil region" evidence="1">
    <location>
        <begin position="675"/>
        <end position="730"/>
    </location>
</feature>
<keyword evidence="4" id="KW-1185">Reference proteome</keyword>
<dbReference type="InterPro" id="IPR041635">
    <property type="entry name" value="Type_ISP_LLaBIII_C"/>
</dbReference>
<sequence length="878" mass="100870">MAKEYGHSHSTTLDAKLRNSFRRELASYYQQIHASFTQKLQTTPDTSVQALLKNAFGSTDIELVAAAFTQHVLLRPVIAKVTGQTTFIQENFLATQIEEKLPLLTNSSTSQLLEDYANTLKSQKALFSKENSTLLLEYCQYINQLSPTPLTDLAFDEPENQALLHFLRDTADRLYKKHLQKSPLRLRSRIQSSWLSLDIPFALSHVSPAFEQVVTGKTNLTGYYFSEVTLNYLPSSVSTTVTKTTLPSEATSRWESLKNAKQTKIFELSQNQNTEEAKHLSQHSFEWVQILRGKQTQVNKLSSGLQQEILKKYKLNSRLSRSVWSFWADFYLAELHVSPQGFITILTEEPLWEGAKFAAFRNYCNQHYSDIYGMSISGSTPTLHLLYLWNRQPESSARISLAKTSWQLLKSKPLLNELDFQKVNPQTPTSPWKKSTSENRSLKQYFYEQIPGVSLSHHEILLADSEAQLIRQVKAFHKTYSALLKVAKSTIQPVRPPSDFPWNTTIKQYIKEGKKLTFNAKYIRKIQLKPFTSAYVYASPMFFNIPSEEGTTKGFILSINAQGKWLAFAQQGLYDIKYLPSGKFYPLYRNNSEEINITDSLLKQFIDHYQNVLEQEQSTHTDAGSLNQQIAANNQEMIKFTRSLPVLYKFNQRIHDQLHTVSPGAQQLLAIDECLDKLEKKVQMLRKDAKDRKNALDKLFGRSQELRSYLKDAIEEEKNIRTKIEAITKETVYYYLFAIAQVSGQTDSIPFHNSFWEITRLGRQLFELHLTNDIPENAEVELHWHKKKLQTLSSPLKVNKRKGEIYTKQQLLVSNIPPIAWKYKVGSKSVLEKILHSIETRYSEKPTVPVQDEVSKAIYFAIKSGLLLEELHALTQAE</sequence>
<evidence type="ECO:0000313" key="3">
    <source>
        <dbReference type="EMBL" id="MEN7546648.1"/>
    </source>
</evidence>
<proteinExistence type="predicted"/>
<reference evidence="3 4" key="1">
    <citation type="submission" date="2024-04" db="EMBL/GenBank/DDBJ databases">
        <title>Novel genus in family Flammeovirgaceae.</title>
        <authorList>
            <person name="Nguyen T.H."/>
            <person name="Vuong T.Q."/>
            <person name="Le H."/>
            <person name="Kim S.-G."/>
        </authorList>
    </citation>
    <scope>NUCLEOTIDE SEQUENCE [LARGE SCALE GENOMIC DNA]</scope>
    <source>
        <strain evidence="3 4">JCM 23209</strain>
    </source>
</reference>
<dbReference type="Proteomes" id="UP001403385">
    <property type="component" value="Unassembled WGS sequence"/>
</dbReference>
<accession>A0AAW9S5K4</accession>
<dbReference type="RefSeq" id="WP_346819432.1">
    <property type="nucleotide sequence ID" value="NZ_JBDKWZ010000001.1"/>
</dbReference>
<name>A0AAW9S5K4_9BACT</name>
<evidence type="ECO:0000313" key="4">
    <source>
        <dbReference type="Proteomes" id="UP001403385"/>
    </source>
</evidence>
<keyword evidence="1" id="KW-0175">Coiled coil</keyword>
<dbReference type="Pfam" id="PF18135">
    <property type="entry name" value="Type_ISP_C"/>
    <property type="match status" value="2"/>
</dbReference>
<evidence type="ECO:0000256" key="1">
    <source>
        <dbReference type="SAM" id="Coils"/>
    </source>
</evidence>
<gene>
    <name evidence="3" type="ORF">AAG747_01935</name>
</gene>
<comment type="caution">
    <text evidence="3">The sequence shown here is derived from an EMBL/GenBank/DDBJ whole genome shotgun (WGS) entry which is preliminary data.</text>
</comment>
<protein>
    <submittedName>
        <fullName evidence="3">Type ISP restriction/modification enzyme</fullName>
    </submittedName>
</protein>